<evidence type="ECO:0000259" key="6">
    <source>
        <dbReference type="PROSITE" id="PS50011"/>
    </source>
</evidence>
<dbReference type="InterPro" id="IPR000719">
    <property type="entry name" value="Prot_kinase_dom"/>
</dbReference>
<dbReference type="InterPro" id="IPR051175">
    <property type="entry name" value="CLK_kinases"/>
</dbReference>
<gene>
    <name evidence="7" type="ORF">PCOR1329_LOCUS65057</name>
</gene>
<keyword evidence="3" id="KW-0547">Nucleotide-binding</keyword>
<sequence length="179" mass="19744">MEVVLIDFGCATTPPARLDPKVSRPDSRPGARHIRAPEVVLGLCWDCEADVWSLGCTLASLYMGARLFHVHTDMEHLAMMEHITETCIPVSMGLGVAPRIAEKGAFFDRTGRLEWPRRASSEDAIDRVREAPTLRQAVLRRHGTFGELLAGMLEIEPRSRLQAAALLRGSFLAGPEVSE</sequence>
<evidence type="ECO:0000313" key="7">
    <source>
        <dbReference type="EMBL" id="CAK0882590.1"/>
    </source>
</evidence>
<comment type="caution">
    <text evidence="7">The sequence shown here is derived from an EMBL/GenBank/DDBJ whole genome shotgun (WGS) entry which is preliminary data.</text>
</comment>
<evidence type="ECO:0000256" key="4">
    <source>
        <dbReference type="ARBA" id="ARBA00022777"/>
    </source>
</evidence>
<reference evidence="7" key="1">
    <citation type="submission" date="2023-10" db="EMBL/GenBank/DDBJ databases">
        <authorList>
            <person name="Chen Y."/>
            <person name="Shah S."/>
            <person name="Dougan E. K."/>
            <person name="Thang M."/>
            <person name="Chan C."/>
        </authorList>
    </citation>
    <scope>NUCLEOTIDE SEQUENCE [LARGE SCALE GENOMIC DNA]</scope>
</reference>
<keyword evidence="1" id="KW-0723">Serine/threonine-protein kinase</keyword>
<dbReference type="InterPro" id="IPR011009">
    <property type="entry name" value="Kinase-like_dom_sf"/>
</dbReference>
<dbReference type="Gene3D" id="1.10.510.10">
    <property type="entry name" value="Transferase(Phosphotransferase) domain 1"/>
    <property type="match status" value="1"/>
</dbReference>
<keyword evidence="8" id="KW-1185">Reference proteome</keyword>
<dbReference type="EMBL" id="CAUYUJ010018311">
    <property type="protein sequence ID" value="CAK0882590.1"/>
    <property type="molecule type" value="Genomic_DNA"/>
</dbReference>
<dbReference type="PANTHER" id="PTHR45646">
    <property type="entry name" value="SERINE/THREONINE-PROTEIN KINASE DOA-RELATED"/>
    <property type="match status" value="1"/>
</dbReference>
<proteinExistence type="predicted"/>
<protein>
    <recommendedName>
        <fullName evidence="6">Protein kinase domain-containing protein</fullName>
    </recommendedName>
</protein>
<name>A0ABN9W8R1_9DINO</name>
<evidence type="ECO:0000313" key="8">
    <source>
        <dbReference type="Proteomes" id="UP001189429"/>
    </source>
</evidence>
<feature type="domain" description="Protein kinase" evidence="6">
    <location>
        <begin position="1"/>
        <end position="172"/>
    </location>
</feature>
<keyword evidence="2" id="KW-0808">Transferase</keyword>
<dbReference type="PANTHER" id="PTHR45646:SF11">
    <property type="entry name" value="SERINE_THREONINE-PROTEIN KINASE DOA"/>
    <property type="match status" value="1"/>
</dbReference>
<keyword evidence="4" id="KW-0418">Kinase</keyword>
<dbReference type="Proteomes" id="UP001189429">
    <property type="component" value="Unassembled WGS sequence"/>
</dbReference>
<accession>A0ABN9W8R1</accession>
<dbReference type="SUPFAM" id="SSF56112">
    <property type="entry name" value="Protein kinase-like (PK-like)"/>
    <property type="match status" value="1"/>
</dbReference>
<keyword evidence="5" id="KW-0067">ATP-binding</keyword>
<evidence type="ECO:0000256" key="2">
    <source>
        <dbReference type="ARBA" id="ARBA00022679"/>
    </source>
</evidence>
<evidence type="ECO:0000256" key="5">
    <source>
        <dbReference type="ARBA" id="ARBA00022840"/>
    </source>
</evidence>
<evidence type="ECO:0000256" key="3">
    <source>
        <dbReference type="ARBA" id="ARBA00022741"/>
    </source>
</evidence>
<dbReference type="Pfam" id="PF00069">
    <property type="entry name" value="Pkinase"/>
    <property type="match status" value="1"/>
</dbReference>
<evidence type="ECO:0000256" key="1">
    <source>
        <dbReference type="ARBA" id="ARBA00022527"/>
    </source>
</evidence>
<dbReference type="PROSITE" id="PS50011">
    <property type="entry name" value="PROTEIN_KINASE_DOM"/>
    <property type="match status" value="1"/>
</dbReference>
<organism evidence="7 8">
    <name type="scientific">Prorocentrum cordatum</name>
    <dbReference type="NCBI Taxonomy" id="2364126"/>
    <lineage>
        <taxon>Eukaryota</taxon>
        <taxon>Sar</taxon>
        <taxon>Alveolata</taxon>
        <taxon>Dinophyceae</taxon>
        <taxon>Prorocentrales</taxon>
        <taxon>Prorocentraceae</taxon>
        <taxon>Prorocentrum</taxon>
    </lineage>
</organism>